<organism evidence="4 5">
    <name type="scientific">Sediminicoccus rosea</name>
    <dbReference type="NCBI Taxonomy" id="1225128"/>
    <lineage>
        <taxon>Bacteria</taxon>
        <taxon>Pseudomonadati</taxon>
        <taxon>Pseudomonadota</taxon>
        <taxon>Alphaproteobacteria</taxon>
        <taxon>Acetobacterales</taxon>
        <taxon>Roseomonadaceae</taxon>
        <taxon>Sediminicoccus</taxon>
    </lineage>
</organism>
<dbReference type="Gene3D" id="3.40.630.30">
    <property type="match status" value="1"/>
</dbReference>
<dbReference type="PROSITE" id="PS51186">
    <property type="entry name" value="GNAT"/>
    <property type="match status" value="1"/>
</dbReference>
<dbReference type="EMBL" id="CP137852">
    <property type="protein sequence ID" value="WPB86314.1"/>
    <property type="molecule type" value="Genomic_DNA"/>
</dbReference>
<dbReference type="RefSeq" id="WP_318650287.1">
    <property type="nucleotide sequence ID" value="NZ_CP137852.1"/>
</dbReference>
<evidence type="ECO:0000256" key="2">
    <source>
        <dbReference type="ARBA" id="ARBA00023315"/>
    </source>
</evidence>
<evidence type="ECO:0000313" key="4">
    <source>
        <dbReference type="EMBL" id="WPB86314.1"/>
    </source>
</evidence>
<dbReference type="InterPro" id="IPR050832">
    <property type="entry name" value="Bact_Acetyltransf"/>
</dbReference>
<dbReference type="InterPro" id="IPR000182">
    <property type="entry name" value="GNAT_dom"/>
</dbReference>
<dbReference type="SUPFAM" id="SSF55729">
    <property type="entry name" value="Acyl-CoA N-acyltransferases (Nat)"/>
    <property type="match status" value="1"/>
</dbReference>
<dbReference type="Pfam" id="PF00583">
    <property type="entry name" value="Acetyltransf_1"/>
    <property type="match status" value="1"/>
</dbReference>
<evidence type="ECO:0000259" key="3">
    <source>
        <dbReference type="PROSITE" id="PS51186"/>
    </source>
</evidence>
<name>A0ABZ0PKP7_9PROT</name>
<dbReference type="Proteomes" id="UP001305521">
    <property type="component" value="Chromosome"/>
</dbReference>
<sequence>MNVRVAVETPRQPEVAALLALSDMIAAALYPGEPRRALNQETLDAPGIHLLVARQHGVAAGCCALFEGPEGTAELKRMVVEPSHQGQGVGRALLEAAEGLAQGLGVTRMQLEVGIRNTAGEALYRCAGYRDRAPFGRYRASPISRFLEKAL</sequence>
<dbReference type="PANTHER" id="PTHR43877:SF2">
    <property type="entry name" value="AMINOALKYLPHOSPHONATE N-ACETYLTRANSFERASE-RELATED"/>
    <property type="match status" value="1"/>
</dbReference>
<keyword evidence="2" id="KW-0012">Acyltransferase</keyword>
<evidence type="ECO:0000256" key="1">
    <source>
        <dbReference type="ARBA" id="ARBA00022679"/>
    </source>
</evidence>
<reference evidence="4 5" key="1">
    <citation type="submission" date="2023-11" db="EMBL/GenBank/DDBJ databases">
        <title>Arctic aerobic anoxygenic photoheterotroph Sediminicoccus rosea KRV36 adapts its photosynthesis to long days of polar summer.</title>
        <authorList>
            <person name="Tomasch J."/>
            <person name="Kopejtka K."/>
            <person name="Bily T."/>
            <person name="Gardiner A.T."/>
            <person name="Gardian Z."/>
            <person name="Shivaramu S."/>
            <person name="Koblizek M."/>
            <person name="Engelhardt F."/>
            <person name="Kaftan D."/>
        </authorList>
    </citation>
    <scope>NUCLEOTIDE SEQUENCE [LARGE SCALE GENOMIC DNA]</scope>
    <source>
        <strain evidence="4 5">R-30</strain>
    </source>
</reference>
<keyword evidence="1" id="KW-0808">Transferase</keyword>
<feature type="domain" description="N-acetyltransferase" evidence="3">
    <location>
        <begin position="1"/>
        <end position="151"/>
    </location>
</feature>
<evidence type="ECO:0000313" key="5">
    <source>
        <dbReference type="Proteomes" id="UP001305521"/>
    </source>
</evidence>
<gene>
    <name evidence="4" type="ORF">R9Z33_05445</name>
</gene>
<proteinExistence type="predicted"/>
<keyword evidence="5" id="KW-1185">Reference proteome</keyword>
<protein>
    <submittedName>
        <fullName evidence="4">GNAT family N-acetyltransferase</fullName>
    </submittedName>
</protein>
<dbReference type="PANTHER" id="PTHR43877">
    <property type="entry name" value="AMINOALKYLPHOSPHONATE N-ACETYLTRANSFERASE-RELATED-RELATED"/>
    <property type="match status" value="1"/>
</dbReference>
<dbReference type="CDD" id="cd04301">
    <property type="entry name" value="NAT_SF"/>
    <property type="match status" value="1"/>
</dbReference>
<accession>A0ABZ0PKP7</accession>
<dbReference type="InterPro" id="IPR016181">
    <property type="entry name" value="Acyl_CoA_acyltransferase"/>
</dbReference>